<dbReference type="Proteomes" id="UP000315439">
    <property type="component" value="Unassembled WGS sequence"/>
</dbReference>
<protein>
    <submittedName>
        <fullName evidence="1">Siphovirus Gp157 family protein</fullName>
    </submittedName>
</protein>
<dbReference type="OrthoDB" id="5675912at2"/>
<evidence type="ECO:0000313" key="2">
    <source>
        <dbReference type="Proteomes" id="UP000315439"/>
    </source>
</evidence>
<evidence type="ECO:0000313" key="1">
    <source>
        <dbReference type="EMBL" id="TQV82822.1"/>
    </source>
</evidence>
<dbReference type="InterPro" id="IPR008840">
    <property type="entry name" value="Sipho_Gp157"/>
</dbReference>
<sequence>MNLYKISKDYQDAFLAMADMDELDEEIINDTLSGIETEFNDKAIAVSGFFQNIEADIKAMKDAEKRIAARRKSKEKLVARMKDYLRENMEQCGIQKIECPEFRITLRKAMDVVTIDEIDDLPEDYVKTKIEKSADKTKLKADLKEGKSIPGAHLSKGKRSLLIK</sequence>
<name>A0A545U030_9GAMM</name>
<dbReference type="EMBL" id="VIKS01000015">
    <property type="protein sequence ID" value="TQV82822.1"/>
    <property type="molecule type" value="Genomic_DNA"/>
</dbReference>
<dbReference type="AlphaFoldDB" id="A0A545U030"/>
<dbReference type="Pfam" id="PF05565">
    <property type="entry name" value="Sipho_Gp157"/>
    <property type="match status" value="1"/>
</dbReference>
<reference evidence="1 2" key="1">
    <citation type="submission" date="2019-07" db="EMBL/GenBank/DDBJ databases">
        <title>Draft genome for Aliikangiella sp. M105.</title>
        <authorList>
            <person name="Wang G."/>
        </authorList>
    </citation>
    <scope>NUCLEOTIDE SEQUENCE [LARGE SCALE GENOMIC DNA]</scope>
    <source>
        <strain evidence="1 2">M105</strain>
    </source>
</reference>
<dbReference type="RefSeq" id="WP_142934475.1">
    <property type="nucleotide sequence ID" value="NZ_ML660171.1"/>
</dbReference>
<comment type="caution">
    <text evidence="1">The sequence shown here is derived from an EMBL/GenBank/DDBJ whole genome shotgun (WGS) entry which is preliminary data.</text>
</comment>
<gene>
    <name evidence="1" type="ORF">FLL46_23935</name>
</gene>
<organism evidence="1 2">
    <name type="scientific">Aliikangiella coralliicola</name>
    <dbReference type="NCBI Taxonomy" id="2592383"/>
    <lineage>
        <taxon>Bacteria</taxon>
        <taxon>Pseudomonadati</taxon>
        <taxon>Pseudomonadota</taxon>
        <taxon>Gammaproteobacteria</taxon>
        <taxon>Oceanospirillales</taxon>
        <taxon>Pleioneaceae</taxon>
        <taxon>Aliikangiella</taxon>
    </lineage>
</organism>
<accession>A0A545U030</accession>
<proteinExistence type="predicted"/>
<keyword evidence="2" id="KW-1185">Reference proteome</keyword>